<dbReference type="InterPro" id="IPR007433">
    <property type="entry name" value="DUF481"/>
</dbReference>
<evidence type="ECO:0008006" key="4">
    <source>
        <dbReference type="Google" id="ProtNLM"/>
    </source>
</evidence>
<evidence type="ECO:0000313" key="3">
    <source>
        <dbReference type="Proteomes" id="UP000366872"/>
    </source>
</evidence>
<evidence type="ECO:0000313" key="2">
    <source>
        <dbReference type="EMBL" id="VGO11566.1"/>
    </source>
</evidence>
<dbReference type="RefSeq" id="WP_136077315.1">
    <property type="nucleotide sequence ID" value="NZ_CAAHFG010000001.1"/>
</dbReference>
<keyword evidence="1" id="KW-0732">Signal</keyword>
<name>A0A6C2TW61_PONDE</name>
<dbReference type="Pfam" id="PF04338">
    <property type="entry name" value="DUF481"/>
    <property type="match status" value="1"/>
</dbReference>
<dbReference type="Proteomes" id="UP000366872">
    <property type="component" value="Unassembled WGS sequence"/>
</dbReference>
<feature type="signal peptide" evidence="1">
    <location>
        <begin position="1"/>
        <end position="21"/>
    </location>
</feature>
<organism evidence="2 3">
    <name type="scientific">Pontiella desulfatans</name>
    <dbReference type="NCBI Taxonomy" id="2750659"/>
    <lineage>
        <taxon>Bacteria</taxon>
        <taxon>Pseudomonadati</taxon>
        <taxon>Kiritimatiellota</taxon>
        <taxon>Kiritimatiellia</taxon>
        <taxon>Kiritimatiellales</taxon>
        <taxon>Pontiellaceae</taxon>
        <taxon>Pontiella</taxon>
    </lineage>
</organism>
<protein>
    <recommendedName>
        <fullName evidence="4">Salt-induced outer membrane protein</fullName>
    </recommendedName>
</protein>
<sequence length="256" mass="28660">MKLINGVLLSALVAFPFAGMAQDDAAEAGVKWERNLSMGATYRNGNSEKSLFTMNLKGDRFGEHHDVLSSLYAEYGKTGTPTPADPDPEKQQTEGQVRAQGEYRHKFGDSKFFAGIFAEGLHDSIKSIRFRGKVGPNIGYYFIDTDNMKLDASFGLNYVYERTAAGERTFGEYRAAGNYLWNITEKSSYYLNIEYTANMDDTGNDNGGLLVTGIRSQVYEELSLFAELRDEYDNLIDDQVVKHNDITLMAGLSYDF</sequence>
<evidence type="ECO:0000256" key="1">
    <source>
        <dbReference type="SAM" id="SignalP"/>
    </source>
</evidence>
<accession>A0A6C2TW61</accession>
<dbReference type="EMBL" id="CAAHFG010000001">
    <property type="protein sequence ID" value="VGO11566.1"/>
    <property type="molecule type" value="Genomic_DNA"/>
</dbReference>
<feature type="chain" id="PRO_5025462141" description="Salt-induced outer membrane protein" evidence="1">
    <location>
        <begin position="22"/>
        <end position="256"/>
    </location>
</feature>
<proteinExistence type="predicted"/>
<dbReference type="AlphaFoldDB" id="A0A6C2TW61"/>
<keyword evidence="3" id="KW-1185">Reference proteome</keyword>
<gene>
    <name evidence="2" type="ORF">PDESU_00111</name>
</gene>
<reference evidence="2 3" key="1">
    <citation type="submission" date="2019-04" db="EMBL/GenBank/DDBJ databases">
        <authorList>
            <person name="Van Vliet M D."/>
        </authorList>
    </citation>
    <scope>NUCLEOTIDE SEQUENCE [LARGE SCALE GENOMIC DNA]</scope>
    <source>
        <strain evidence="2 3">F1</strain>
    </source>
</reference>